<dbReference type="RefSeq" id="WP_085325011.1">
    <property type="nucleotide sequence ID" value="NZ_NCXP01000010.1"/>
</dbReference>
<dbReference type="InterPro" id="IPR032371">
    <property type="entry name" value="DUF4873"/>
</dbReference>
<evidence type="ECO:0000259" key="9">
    <source>
        <dbReference type="Pfam" id="PF16170"/>
    </source>
</evidence>
<dbReference type="Pfam" id="PF16170">
    <property type="entry name" value="DUF4873"/>
    <property type="match status" value="1"/>
</dbReference>
<keyword evidence="3" id="KW-0285">Flavoprotein</keyword>
<evidence type="ECO:0000256" key="7">
    <source>
        <dbReference type="ARBA" id="ARBA00023033"/>
    </source>
</evidence>
<comment type="similarity">
    <text evidence="2">Belongs to the FAD-binding monooxygenase family.</text>
</comment>
<comment type="cofactor">
    <cofactor evidence="1">
        <name>FAD</name>
        <dbReference type="ChEBI" id="CHEBI:57692"/>
    </cofactor>
</comment>
<feature type="domain" description="DUF4873" evidence="9">
    <location>
        <begin position="338"/>
        <end position="424"/>
    </location>
</feature>
<dbReference type="OrthoDB" id="3683556at2"/>
<evidence type="ECO:0000313" key="10">
    <source>
        <dbReference type="EMBL" id="OSC40923.1"/>
    </source>
</evidence>
<feature type="compositionally biased region" description="Pro residues" evidence="8">
    <location>
        <begin position="419"/>
        <end position="428"/>
    </location>
</feature>
<dbReference type="EMBL" id="NCXP01000010">
    <property type="protein sequence ID" value="OSC40923.1"/>
    <property type="molecule type" value="Genomic_DNA"/>
</dbReference>
<evidence type="ECO:0000256" key="2">
    <source>
        <dbReference type="ARBA" id="ARBA00010139"/>
    </source>
</evidence>
<keyword evidence="7" id="KW-0503">Monooxygenase</keyword>
<dbReference type="InterPro" id="IPR036188">
    <property type="entry name" value="FAD/NAD-bd_sf"/>
</dbReference>
<dbReference type="AlphaFoldDB" id="A0A1X2LWJ1"/>
<dbReference type="PANTHER" id="PTHR43098">
    <property type="entry name" value="L-ORNITHINE N(5)-MONOOXYGENASE-RELATED"/>
    <property type="match status" value="1"/>
</dbReference>
<comment type="caution">
    <text evidence="10">The sequence shown here is derived from an EMBL/GenBank/DDBJ whole genome shotgun (WGS) entry which is preliminary data.</text>
</comment>
<name>A0A1X2LWJ1_9MYCO</name>
<evidence type="ECO:0000256" key="8">
    <source>
        <dbReference type="SAM" id="MobiDB-lite"/>
    </source>
</evidence>
<dbReference type="Gene3D" id="3.50.50.60">
    <property type="entry name" value="FAD/NAD(P)-binding domain"/>
    <property type="match status" value="2"/>
</dbReference>
<dbReference type="Proteomes" id="UP000193247">
    <property type="component" value="Unassembled WGS sequence"/>
</dbReference>
<evidence type="ECO:0000256" key="1">
    <source>
        <dbReference type="ARBA" id="ARBA00001974"/>
    </source>
</evidence>
<organism evidence="10 11">
    <name type="scientific">Mycobacterium decipiens</name>
    <dbReference type="NCBI Taxonomy" id="1430326"/>
    <lineage>
        <taxon>Bacteria</taxon>
        <taxon>Bacillati</taxon>
        <taxon>Actinomycetota</taxon>
        <taxon>Actinomycetes</taxon>
        <taxon>Mycobacteriales</taxon>
        <taxon>Mycobacteriaceae</taxon>
        <taxon>Mycobacterium</taxon>
    </lineage>
</organism>
<evidence type="ECO:0000256" key="4">
    <source>
        <dbReference type="ARBA" id="ARBA00022827"/>
    </source>
</evidence>
<protein>
    <submittedName>
        <fullName evidence="10">DUF4873 domain-containing protein</fullName>
    </submittedName>
</protein>
<evidence type="ECO:0000256" key="5">
    <source>
        <dbReference type="ARBA" id="ARBA00022857"/>
    </source>
</evidence>
<evidence type="ECO:0000256" key="6">
    <source>
        <dbReference type="ARBA" id="ARBA00023002"/>
    </source>
</evidence>
<keyword evidence="4" id="KW-0274">FAD</keyword>
<sequence length="428" mass="45831">MTETPGQAEAGHPVVPVVVVGAGAGGRDAAAALLAAGITEFVILDKAPGPALDKHLRPGHEVLSSVFDDDTDTWALGTAGGETIRGHVVIATHRRVVHVPWTPDFAGRGDYRGESFHAAAWDPDFNPAGKRIALIGTDATTAHHIGRLIESAASVLVVAHAPRRVVTDVPLWRTRAKRWLRRGTQGDRPVLALAGSAVDAVTSSGIRTRDGIDHPVDAIIYGTGLAIADRVRDQTLVGARGLTIRQAWDDGMEPYLGVAVCGFPNYFFITGPDTRAQARYVVECVELMKRTASRRIEVRRSSQQVFNERAHLQPALRHPVPRARAAFDLSSGAADDDQTYEGTATLTLAGTHHRVRVRLTGHLDPIDGNYHWQGTVFDSLPESSRAHARAATLTIGEHSAPAHITEQTPWGTHSVAGVGPPPYARAGS</sequence>
<keyword evidence="11" id="KW-1185">Reference proteome</keyword>
<keyword evidence="6" id="KW-0560">Oxidoreductase</keyword>
<dbReference type="STRING" id="1430326.B8W66_10685"/>
<dbReference type="PANTHER" id="PTHR43098:SF3">
    <property type="entry name" value="L-ORNITHINE N(5)-MONOOXYGENASE-RELATED"/>
    <property type="match status" value="1"/>
</dbReference>
<evidence type="ECO:0000256" key="3">
    <source>
        <dbReference type="ARBA" id="ARBA00022630"/>
    </source>
</evidence>
<proteinExistence type="inferred from homology"/>
<dbReference type="GO" id="GO:0016709">
    <property type="term" value="F:oxidoreductase activity, acting on paired donors, with incorporation or reduction of molecular oxygen, NAD(P)H as one donor, and incorporation of one atom of oxygen"/>
    <property type="evidence" value="ECO:0007669"/>
    <property type="project" value="UniProtKB-ARBA"/>
</dbReference>
<accession>A0A1X2LWJ1</accession>
<dbReference type="SUPFAM" id="SSF51905">
    <property type="entry name" value="FAD/NAD(P)-binding domain"/>
    <property type="match status" value="1"/>
</dbReference>
<evidence type="ECO:0000313" key="11">
    <source>
        <dbReference type="Proteomes" id="UP000193247"/>
    </source>
</evidence>
<gene>
    <name evidence="10" type="ORF">B8W66_10685</name>
</gene>
<keyword evidence="5" id="KW-0521">NADP</keyword>
<dbReference type="InterPro" id="IPR050775">
    <property type="entry name" value="FAD-binding_Monooxygenases"/>
</dbReference>
<reference evidence="10 11" key="1">
    <citation type="submission" date="2017-04" db="EMBL/GenBank/DDBJ databases">
        <title>The new phylogeny of genus Mycobacterium.</title>
        <authorList>
            <person name="Tortoli E."/>
            <person name="Trovato A."/>
            <person name="Cirillo D.M."/>
        </authorList>
    </citation>
    <scope>NUCLEOTIDE SEQUENCE [LARGE SCALE GENOMIC DNA]</scope>
    <source>
        <strain evidence="10 11">TBL 1200985</strain>
    </source>
</reference>
<feature type="region of interest" description="Disordered" evidence="8">
    <location>
        <begin position="407"/>
        <end position="428"/>
    </location>
</feature>